<dbReference type="EMBL" id="CM007386">
    <property type="protein sequence ID" value="ONK67326.1"/>
    <property type="molecule type" value="Genomic_DNA"/>
</dbReference>
<keyword evidence="3" id="KW-1185">Reference proteome</keyword>
<dbReference type="AlphaFoldDB" id="A0A5P1EN14"/>
<gene>
    <name evidence="2" type="ORF">A4U43_C06F18990</name>
</gene>
<evidence type="ECO:0000313" key="3">
    <source>
        <dbReference type="Proteomes" id="UP000243459"/>
    </source>
</evidence>
<feature type="region of interest" description="Disordered" evidence="1">
    <location>
        <begin position="1"/>
        <end position="29"/>
    </location>
</feature>
<organism evidence="2 3">
    <name type="scientific">Asparagus officinalis</name>
    <name type="common">Garden asparagus</name>
    <dbReference type="NCBI Taxonomy" id="4686"/>
    <lineage>
        <taxon>Eukaryota</taxon>
        <taxon>Viridiplantae</taxon>
        <taxon>Streptophyta</taxon>
        <taxon>Embryophyta</taxon>
        <taxon>Tracheophyta</taxon>
        <taxon>Spermatophyta</taxon>
        <taxon>Magnoliopsida</taxon>
        <taxon>Liliopsida</taxon>
        <taxon>Asparagales</taxon>
        <taxon>Asparagaceae</taxon>
        <taxon>Asparagoideae</taxon>
        <taxon>Asparagus</taxon>
    </lineage>
</organism>
<dbReference type="Gramene" id="ONK67326">
    <property type="protein sequence ID" value="ONK67326"/>
    <property type="gene ID" value="A4U43_C06F18990"/>
</dbReference>
<sequence length="186" mass="20888">MVEEVMQDQRCSAARRRQTHAWKSCSPSPTPWSFAAPWSSTFPTSSAPTRTRPASSLSLRLSSLLLPPTLRPSRAHALPHPQPHLLLRRIIRRATLLLTRPPPASSALDRNLAPMVMFETHPSAPRALAKLAPASVRRYPRTWPLWRDSCSDRSGGCGVQRCLAGPWLARAKGRWTLWWRSYGRGV</sequence>
<accession>A0A5P1EN14</accession>
<proteinExistence type="predicted"/>
<name>A0A5P1EN14_ASPOF</name>
<evidence type="ECO:0000256" key="1">
    <source>
        <dbReference type="SAM" id="MobiDB-lite"/>
    </source>
</evidence>
<dbReference type="Proteomes" id="UP000243459">
    <property type="component" value="Chromosome 6"/>
</dbReference>
<protein>
    <submittedName>
        <fullName evidence="2">Uncharacterized protein</fullName>
    </submittedName>
</protein>
<evidence type="ECO:0000313" key="2">
    <source>
        <dbReference type="EMBL" id="ONK67326.1"/>
    </source>
</evidence>
<reference evidence="3" key="1">
    <citation type="journal article" date="2017" name="Nat. Commun.">
        <title>The asparagus genome sheds light on the origin and evolution of a young Y chromosome.</title>
        <authorList>
            <person name="Harkess A."/>
            <person name="Zhou J."/>
            <person name="Xu C."/>
            <person name="Bowers J.E."/>
            <person name="Van der Hulst R."/>
            <person name="Ayyampalayam S."/>
            <person name="Mercati F."/>
            <person name="Riccardi P."/>
            <person name="McKain M.R."/>
            <person name="Kakrana A."/>
            <person name="Tang H."/>
            <person name="Ray J."/>
            <person name="Groenendijk J."/>
            <person name="Arikit S."/>
            <person name="Mathioni S.M."/>
            <person name="Nakano M."/>
            <person name="Shan H."/>
            <person name="Telgmann-Rauber A."/>
            <person name="Kanno A."/>
            <person name="Yue Z."/>
            <person name="Chen H."/>
            <person name="Li W."/>
            <person name="Chen Y."/>
            <person name="Xu X."/>
            <person name="Zhang Y."/>
            <person name="Luo S."/>
            <person name="Chen H."/>
            <person name="Gao J."/>
            <person name="Mao Z."/>
            <person name="Pires J.C."/>
            <person name="Luo M."/>
            <person name="Kudrna D."/>
            <person name="Wing R.A."/>
            <person name="Meyers B.C."/>
            <person name="Yi K."/>
            <person name="Kong H."/>
            <person name="Lavrijsen P."/>
            <person name="Sunseri F."/>
            <person name="Falavigna A."/>
            <person name="Ye Y."/>
            <person name="Leebens-Mack J.H."/>
            <person name="Chen G."/>
        </authorList>
    </citation>
    <scope>NUCLEOTIDE SEQUENCE [LARGE SCALE GENOMIC DNA]</scope>
    <source>
        <strain evidence="3">cv. DH0086</strain>
    </source>
</reference>